<dbReference type="KEGG" id="cmd:B841_06265"/>
<sequence>MARDTDDLKSRVQKLLNQAADREGTPEGDTFYEKAFDLMARYGFDERDLAAPGAGEDGMTSRAYEFSGSYTDMQMQLLNCISSGLHCVALGVRRPRATSITTGTVYGVARHVERVDLLFAILKPKMIALAMNLSEDLDDPLAASLVARRRSFMHGYSNAIFRRLKQAEARIEESQPGYGLALIDDAARAREYMDEMLAGSDGYVTNHRSRRKLDAAAFAAGGAEASRADLGQRRFGGRRAIDA</sequence>
<reference evidence="2 3" key="1">
    <citation type="submission" date="2012-11" db="EMBL/GenBank/DDBJ databases">
        <title>The complete genome sequence of Corynebacterium maris Coryn-1 (=DSM 45190).</title>
        <authorList>
            <person name="Schaffert L."/>
            <person name="Albersmeier A."/>
            <person name="Kalinowski J."/>
            <person name="Ruckert C."/>
        </authorList>
    </citation>
    <scope>NUCLEOTIDE SEQUENCE [LARGE SCALE GENOMIC DNA]</scope>
    <source>
        <strain evidence="3">Coryn-1</strain>
    </source>
</reference>
<dbReference type="InterPro" id="IPR024498">
    <property type="entry name" value="DUF2786"/>
</dbReference>
<name>S5TIJ5_9CORY</name>
<proteinExistence type="predicted"/>
<organism evidence="2 3">
    <name type="scientific">Corynebacterium maris DSM 45190</name>
    <dbReference type="NCBI Taxonomy" id="1224163"/>
    <lineage>
        <taxon>Bacteria</taxon>
        <taxon>Bacillati</taxon>
        <taxon>Actinomycetota</taxon>
        <taxon>Actinomycetes</taxon>
        <taxon>Mycobacteriales</taxon>
        <taxon>Corynebacteriaceae</taxon>
        <taxon>Corynebacterium</taxon>
    </lineage>
</organism>
<evidence type="ECO:0000259" key="1">
    <source>
        <dbReference type="Pfam" id="PF10979"/>
    </source>
</evidence>
<dbReference type="EMBL" id="CP003924">
    <property type="protein sequence ID" value="AGS34726.1"/>
    <property type="molecule type" value="Genomic_DNA"/>
</dbReference>
<accession>S5TIJ5</accession>
<keyword evidence="3" id="KW-1185">Reference proteome</keyword>
<dbReference type="STRING" id="1224163.B841_06265"/>
<dbReference type="eggNOG" id="ENOG5033Z1H">
    <property type="taxonomic scope" value="Bacteria"/>
</dbReference>
<gene>
    <name evidence="2" type="ORF">B841_06265</name>
</gene>
<dbReference type="PATRIC" id="fig|1224163.3.peg.1258"/>
<evidence type="ECO:0000313" key="2">
    <source>
        <dbReference type="EMBL" id="AGS34726.1"/>
    </source>
</evidence>
<dbReference type="OrthoDB" id="5145833at2"/>
<evidence type="ECO:0000313" key="3">
    <source>
        <dbReference type="Proteomes" id="UP000015388"/>
    </source>
</evidence>
<dbReference type="Proteomes" id="UP000015388">
    <property type="component" value="Chromosome"/>
</dbReference>
<feature type="domain" description="DUF2786" evidence="1">
    <location>
        <begin position="9"/>
        <end position="45"/>
    </location>
</feature>
<protein>
    <recommendedName>
        <fullName evidence="1">DUF2786 domain-containing protein</fullName>
    </recommendedName>
</protein>
<dbReference type="RefSeq" id="WP_020934659.1">
    <property type="nucleotide sequence ID" value="NC_021915.1"/>
</dbReference>
<dbReference type="Pfam" id="PF10979">
    <property type="entry name" value="DUF2786"/>
    <property type="match status" value="1"/>
</dbReference>
<dbReference type="HOGENOM" id="CLU_098224_0_0_11"/>
<dbReference type="AlphaFoldDB" id="S5TIJ5"/>